<dbReference type="GO" id="GO:0019632">
    <property type="term" value="P:shikimate metabolic process"/>
    <property type="evidence" value="ECO:0007669"/>
    <property type="project" value="TreeGrafter"/>
</dbReference>
<dbReference type="GO" id="GO:0008652">
    <property type="term" value="P:amino acid biosynthetic process"/>
    <property type="evidence" value="ECO:0007669"/>
    <property type="project" value="UniProtKB-KW"/>
</dbReference>
<comment type="pathway">
    <text evidence="1">Metabolic intermediate biosynthesis; chorismate biosynthesis; chorismate from D-erythrose 4-phosphate and phosphoenolpyruvate: step 3/7.</text>
</comment>
<reference evidence="2" key="1">
    <citation type="submission" date="2018-07" db="EMBL/GenBank/DDBJ databases">
        <authorList>
            <consortium name="Genoscope - CEA"/>
            <person name="William W."/>
        </authorList>
    </citation>
    <scope>NUCLEOTIDE SEQUENCE</scope>
    <source>
        <strain evidence="2">IK1</strain>
    </source>
</reference>
<dbReference type="PANTHER" id="PTHR21089">
    <property type="entry name" value="SHIKIMATE DEHYDROGENASE"/>
    <property type="match status" value="1"/>
</dbReference>
<evidence type="ECO:0000313" key="2">
    <source>
        <dbReference type="EMBL" id="VBB47808.1"/>
    </source>
</evidence>
<accession>A0A653AID9</accession>
<dbReference type="EC" id="4.2.1.10" evidence="1"/>
<comment type="similarity">
    <text evidence="1">Belongs to the type-I 3-dehydroquinase family.</text>
</comment>
<comment type="function">
    <text evidence="1">Involved in the third step of the chorismate pathway, which leads to the biosynthesis of aromatic amino acids. Catalyzes the cis-dehydration of 3-dehydroquinate (DHQ) and introduces the first double bond of the aromatic ring to yield 3-dehydroshikimate.</text>
</comment>
<proteinExistence type="inferred from homology"/>
<protein>
    <recommendedName>
        <fullName evidence="1">3-dehydroquinate dehydratase</fullName>
        <shortName evidence="1">3-dehydroquinase</shortName>
        <ecNumber evidence="1">4.2.1.10</ecNumber>
    </recommendedName>
    <alternativeName>
        <fullName evidence="1">Type I DHQase</fullName>
    </alternativeName>
    <alternativeName>
        <fullName evidence="1">Type I dehydroquinase</fullName>
        <shortName evidence="1">DHQ1</shortName>
    </alternativeName>
</protein>
<dbReference type="HAMAP" id="MF_00214">
    <property type="entry name" value="AroD"/>
    <property type="match status" value="1"/>
</dbReference>
<dbReference type="Gene3D" id="3.20.20.70">
    <property type="entry name" value="Aldolase class I"/>
    <property type="match status" value="1"/>
</dbReference>
<feature type="active site" description="Proton donor/acceptor" evidence="1">
    <location>
        <position position="125"/>
    </location>
</feature>
<dbReference type="UniPathway" id="UPA00053">
    <property type="reaction ID" value="UER00086"/>
</dbReference>
<dbReference type="CDD" id="cd00502">
    <property type="entry name" value="DHQase_I"/>
    <property type="match status" value="1"/>
</dbReference>
<dbReference type="InterPro" id="IPR013785">
    <property type="entry name" value="Aldolase_TIM"/>
</dbReference>
<dbReference type="InterPro" id="IPR022893">
    <property type="entry name" value="Shikimate_DH_fam"/>
</dbReference>
<keyword evidence="1" id="KW-0028">Amino-acid biosynthesis</keyword>
<dbReference type="PANTHER" id="PTHR21089:SF1">
    <property type="entry name" value="BIFUNCTIONAL 3-DEHYDROQUINATE DEHYDRATASE_SHIKIMATE DEHYDROGENASE, CHLOROPLASTIC"/>
    <property type="match status" value="1"/>
</dbReference>
<evidence type="ECO:0000256" key="1">
    <source>
        <dbReference type="HAMAP-Rule" id="MF_00214"/>
    </source>
</evidence>
<dbReference type="InterPro" id="IPR001381">
    <property type="entry name" value="DHquinase_I"/>
</dbReference>
<dbReference type="GO" id="GO:0003855">
    <property type="term" value="F:3-dehydroquinate dehydratase activity"/>
    <property type="evidence" value="ECO:0007669"/>
    <property type="project" value="UniProtKB-UniRule"/>
</dbReference>
<organism evidence="2">
    <name type="scientific">Uncultured Desulfatiglans sp</name>
    <dbReference type="NCBI Taxonomy" id="1748965"/>
    <lineage>
        <taxon>Bacteria</taxon>
        <taxon>Pseudomonadati</taxon>
        <taxon>Thermodesulfobacteriota</taxon>
        <taxon>Desulfobacteria</taxon>
        <taxon>Desulfatiglandales</taxon>
        <taxon>Desulfatiglandaceae</taxon>
        <taxon>Desulfatiglans</taxon>
        <taxon>environmental samples</taxon>
    </lineage>
</organism>
<comment type="catalytic activity">
    <reaction evidence="1">
        <text>3-dehydroquinate = 3-dehydroshikimate + H2O</text>
        <dbReference type="Rhea" id="RHEA:21096"/>
        <dbReference type="ChEBI" id="CHEBI:15377"/>
        <dbReference type="ChEBI" id="CHEBI:16630"/>
        <dbReference type="ChEBI" id="CHEBI:32364"/>
        <dbReference type="EC" id="4.2.1.10"/>
    </reaction>
</comment>
<dbReference type="EMBL" id="UPXX01000032">
    <property type="protein sequence ID" value="VBB47808.1"/>
    <property type="molecule type" value="Genomic_DNA"/>
</dbReference>
<dbReference type="GO" id="GO:0009073">
    <property type="term" value="P:aromatic amino acid family biosynthetic process"/>
    <property type="evidence" value="ECO:0007669"/>
    <property type="project" value="UniProtKB-KW"/>
</dbReference>
<dbReference type="SUPFAM" id="SSF51569">
    <property type="entry name" value="Aldolase"/>
    <property type="match status" value="1"/>
</dbReference>
<feature type="binding site" evidence="1">
    <location>
        <position position="193"/>
    </location>
    <ligand>
        <name>3-dehydroquinate</name>
        <dbReference type="ChEBI" id="CHEBI:32364"/>
    </ligand>
</feature>
<feature type="binding site" evidence="1">
    <location>
        <position position="218"/>
    </location>
    <ligand>
        <name>3-dehydroquinate</name>
        <dbReference type="ChEBI" id="CHEBI:32364"/>
    </ligand>
</feature>
<comment type="caution">
    <text evidence="1">Lacks conserved residue(s) required for the propagation of feature annotation.</text>
</comment>
<feature type="binding site" evidence="1">
    <location>
        <position position="67"/>
    </location>
    <ligand>
        <name>3-dehydroquinate</name>
        <dbReference type="ChEBI" id="CHEBI:32364"/>
    </ligand>
</feature>
<name>A0A653AID9_UNCDX</name>
<dbReference type="GO" id="GO:0009423">
    <property type="term" value="P:chorismate biosynthetic process"/>
    <property type="evidence" value="ECO:0007669"/>
    <property type="project" value="UniProtKB-UniRule"/>
</dbReference>
<dbReference type="NCBIfam" id="TIGR01093">
    <property type="entry name" value="aroD"/>
    <property type="match status" value="1"/>
</dbReference>
<gene>
    <name evidence="1 2" type="primary">aroD</name>
    <name evidence="2" type="ORF">TRIP_B50603</name>
</gene>
<comment type="subunit">
    <text evidence="1">Homodimer.</text>
</comment>
<keyword evidence="1" id="KW-0057">Aromatic amino acid biosynthesis</keyword>
<keyword evidence="1 2" id="KW-0456">Lyase</keyword>
<feature type="binding site" evidence="1">
    <location>
        <position position="214"/>
    </location>
    <ligand>
        <name>3-dehydroquinate</name>
        <dbReference type="ChEBI" id="CHEBI:32364"/>
    </ligand>
</feature>
<feature type="binding site" evidence="1">
    <location>
        <begin position="40"/>
        <end position="42"/>
    </location>
    <ligand>
        <name>3-dehydroquinate</name>
        <dbReference type="ChEBI" id="CHEBI:32364"/>
    </ligand>
</feature>
<feature type="active site" description="Schiff-base intermediate with substrate" evidence="1">
    <location>
        <position position="152"/>
    </location>
</feature>
<sequence length="235" mass="25709">MCRYIAQEEPEVIGVPITARGTDEAVAKMQKASSEADLLEIRLDGMEQIDMERLLAAAPLPVIATYRSRRQGGLGTLDNRARSEVLITAAEAGASYIDVEYSLPLEIREELFDRCRPGRIILSHHHPNGTPEPAELSRRLRNMADSGADVVKIVTRANRPEDNLTVLGLIPRARDLGVDIIAFCMGPIGRLSRIACVPMGGFLTFAAFEKGEESADGQMTVAEMKAFQETLALCE</sequence>
<dbReference type="AlphaFoldDB" id="A0A653AID9"/>
<dbReference type="GO" id="GO:0004764">
    <property type="term" value="F:shikimate 3-dehydrogenase (NADP+) activity"/>
    <property type="evidence" value="ECO:0007669"/>
    <property type="project" value="InterPro"/>
</dbReference>
<dbReference type="Pfam" id="PF01487">
    <property type="entry name" value="DHquinase_I"/>
    <property type="match status" value="1"/>
</dbReference>
<keyword evidence="1" id="KW-0704">Schiff base</keyword>